<dbReference type="AlphaFoldDB" id="A0A2H0N6V1"/>
<comment type="caution">
    <text evidence="3">The sequence shown here is derived from an EMBL/GenBank/DDBJ whole genome shotgun (WGS) entry which is preliminary data.</text>
</comment>
<evidence type="ECO:0000259" key="2">
    <source>
        <dbReference type="Pfam" id="PF13462"/>
    </source>
</evidence>
<organism evidence="3 4">
    <name type="scientific">Candidatus Magasanikbacteria bacterium CG11_big_fil_rev_8_21_14_0_20_39_34</name>
    <dbReference type="NCBI Taxonomy" id="1974653"/>
    <lineage>
        <taxon>Bacteria</taxon>
        <taxon>Candidatus Magasanikiibacteriota</taxon>
    </lineage>
</organism>
<feature type="domain" description="Thioredoxin-like fold" evidence="2">
    <location>
        <begin position="54"/>
        <end position="211"/>
    </location>
</feature>
<gene>
    <name evidence="3" type="ORF">COV59_04220</name>
</gene>
<reference evidence="3 4" key="1">
    <citation type="submission" date="2017-09" db="EMBL/GenBank/DDBJ databases">
        <title>Depth-based differentiation of microbial function through sediment-hosted aquifers and enrichment of novel symbionts in the deep terrestrial subsurface.</title>
        <authorList>
            <person name="Probst A.J."/>
            <person name="Ladd B."/>
            <person name="Jarett J.K."/>
            <person name="Geller-Mcgrath D.E."/>
            <person name="Sieber C.M."/>
            <person name="Emerson J.B."/>
            <person name="Anantharaman K."/>
            <person name="Thomas B.C."/>
            <person name="Malmstrom R."/>
            <person name="Stieglmeier M."/>
            <person name="Klingl A."/>
            <person name="Woyke T."/>
            <person name="Ryan C.M."/>
            <person name="Banfield J.F."/>
        </authorList>
    </citation>
    <scope>NUCLEOTIDE SEQUENCE [LARGE SCALE GENOMIC DNA]</scope>
    <source>
        <strain evidence="3">CG11_big_fil_rev_8_21_14_0_20_39_34</strain>
    </source>
</reference>
<accession>A0A2H0N6V1</accession>
<keyword evidence="1" id="KW-0812">Transmembrane</keyword>
<keyword evidence="1" id="KW-0472">Membrane</keyword>
<proteinExistence type="predicted"/>
<dbReference type="Gene3D" id="3.40.30.10">
    <property type="entry name" value="Glutaredoxin"/>
    <property type="match status" value="1"/>
</dbReference>
<dbReference type="InterPro" id="IPR036249">
    <property type="entry name" value="Thioredoxin-like_sf"/>
</dbReference>
<evidence type="ECO:0000256" key="1">
    <source>
        <dbReference type="SAM" id="Phobius"/>
    </source>
</evidence>
<sequence>MIKPRHLVVIFIPAIILIIWILYGFLSKNYQDAVKLKEIYDRDNSLDLIPILPGDPLIGNPRAATNIIVFEDFGCDGCAAQTALLDQLLEKYPDKFNIIWKGLPVTHFPDSSEEVHSYAYCANKQGRFSAFKDIAFANNKNLSTENLKIISDTIHLDPKELDDCLHSEFPKEKIKQVQDLAYTLNIASVPTIFIDNKEVLPQDSLEGWEAYFEL</sequence>
<evidence type="ECO:0000313" key="3">
    <source>
        <dbReference type="EMBL" id="PIR03845.1"/>
    </source>
</evidence>
<keyword evidence="1" id="KW-1133">Transmembrane helix</keyword>
<dbReference type="SUPFAM" id="SSF52833">
    <property type="entry name" value="Thioredoxin-like"/>
    <property type="match status" value="1"/>
</dbReference>
<evidence type="ECO:0000313" key="4">
    <source>
        <dbReference type="Proteomes" id="UP000229600"/>
    </source>
</evidence>
<name>A0A2H0N6V1_9BACT</name>
<feature type="transmembrane region" description="Helical" evidence="1">
    <location>
        <begin position="7"/>
        <end position="26"/>
    </location>
</feature>
<dbReference type="Pfam" id="PF13462">
    <property type="entry name" value="Thioredoxin_4"/>
    <property type="match status" value="1"/>
</dbReference>
<dbReference type="InterPro" id="IPR012336">
    <property type="entry name" value="Thioredoxin-like_fold"/>
</dbReference>
<dbReference type="Proteomes" id="UP000229600">
    <property type="component" value="Unassembled WGS sequence"/>
</dbReference>
<dbReference type="EMBL" id="PCWN01000008">
    <property type="protein sequence ID" value="PIR03845.1"/>
    <property type="molecule type" value="Genomic_DNA"/>
</dbReference>
<protein>
    <recommendedName>
        <fullName evidence="2">Thioredoxin-like fold domain-containing protein</fullName>
    </recommendedName>
</protein>